<dbReference type="InterPro" id="IPR043504">
    <property type="entry name" value="Peptidase_S1_PA_chymotrypsin"/>
</dbReference>
<evidence type="ECO:0000256" key="2">
    <source>
        <dbReference type="SAM" id="MobiDB-lite"/>
    </source>
</evidence>
<reference evidence="3 4" key="1">
    <citation type="journal article" date="2019" name="Int. J. Syst. Evol. Microbiol.">
        <title>The Global Catalogue of Microorganisms (GCM) 10K type strain sequencing project: providing services to taxonomists for standard genome sequencing and annotation.</title>
        <authorList>
            <consortium name="The Broad Institute Genomics Platform"/>
            <consortium name="The Broad Institute Genome Sequencing Center for Infectious Disease"/>
            <person name="Wu L."/>
            <person name="Ma J."/>
        </authorList>
    </citation>
    <scope>NUCLEOTIDE SEQUENCE [LARGE SCALE GENOMIC DNA]</scope>
    <source>
        <strain evidence="3 4">JCM 14560</strain>
    </source>
</reference>
<dbReference type="InterPro" id="IPR050966">
    <property type="entry name" value="Glutamyl_endopeptidase"/>
</dbReference>
<name>A0ABN2YUL5_9ACTN</name>
<dbReference type="Gene3D" id="2.40.10.10">
    <property type="entry name" value="Trypsin-like serine proteases"/>
    <property type="match status" value="2"/>
</dbReference>
<dbReference type="PROSITE" id="PS00134">
    <property type="entry name" value="TRYPSIN_HIS"/>
    <property type="match status" value="1"/>
</dbReference>
<gene>
    <name evidence="3" type="ORF">GCM10009760_06320</name>
</gene>
<dbReference type="PANTHER" id="PTHR15462">
    <property type="entry name" value="SERINE PROTEASE"/>
    <property type="match status" value="1"/>
</dbReference>
<dbReference type="InterPro" id="IPR018114">
    <property type="entry name" value="TRYPSIN_HIS"/>
</dbReference>
<dbReference type="Pfam" id="PF13365">
    <property type="entry name" value="Trypsin_2"/>
    <property type="match status" value="1"/>
</dbReference>
<sequence length="253" mass="25665">MPSASASSSAPAAGGGDEAGRPAGAPSTAAPQAVAPAALGTTTPAPANTESSRVGALFVGAVAAGNHSCTASVLHSSTKNLILTAAHCIVTPDGLSFAPGYHDGQAPYGSWPVTKAYTTTGWSQGGDPDEDFAILQVGQNGGRNIEDVVGGNILGLQVDFSTVVRLYGYPDTSEVPLLCTNATSRQDTYQRRIDCPSYAAGTSGGPWIDTDTAKVVGVIGGYQQGGDTDDTSYSAYFDHTIEDLYQQAVAGSA</sequence>
<protein>
    <recommendedName>
        <fullName evidence="5">V8-like Glu-specific endopeptidase</fullName>
    </recommendedName>
</protein>
<dbReference type="SUPFAM" id="SSF50494">
    <property type="entry name" value="Trypsin-like serine proteases"/>
    <property type="match status" value="1"/>
</dbReference>
<feature type="compositionally biased region" description="Low complexity" evidence="2">
    <location>
        <begin position="1"/>
        <end position="12"/>
    </location>
</feature>
<feature type="compositionally biased region" description="Low complexity" evidence="2">
    <location>
        <begin position="21"/>
        <end position="32"/>
    </location>
</feature>
<keyword evidence="1" id="KW-0732">Signal</keyword>
<dbReference type="EMBL" id="BAAANT010000002">
    <property type="protein sequence ID" value="GAA2131946.1"/>
    <property type="molecule type" value="Genomic_DNA"/>
</dbReference>
<organism evidence="3 4">
    <name type="scientific">Kitasatospora kazusensis</name>
    <dbReference type="NCBI Taxonomy" id="407974"/>
    <lineage>
        <taxon>Bacteria</taxon>
        <taxon>Bacillati</taxon>
        <taxon>Actinomycetota</taxon>
        <taxon>Actinomycetes</taxon>
        <taxon>Kitasatosporales</taxon>
        <taxon>Streptomycetaceae</taxon>
        <taxon>Kitasatospora</taxon>
    </lineage>
</organism>
<evidence type="ECO:0000256" key="1">
    <source>
        <dbReference type="ARBA" id="ARBA00022729"/>
    </source>
</evidence>
<accession>A0ABN2YUL5</accession>
<evidence type="ECO:0000313" key="4">
    <source>
        <dbReference type="Proteomes" id="UP001422759"/>
    </source>
</evidence>
<dbReference type="InterPro" id="IPR009003">
    <property type="entry name" value="Peptidase_S1_PA"/>
</dbReference>
<keyword evidence="4" id="KW-1185">Reference proteome</keyword>
<evidence type="ECO:0008006" key="5">
    <source>
        <dbReference type="Google" id="ProtNLM"/>
    </source>
</evidence>
<proteinExistence type="predicted"/>
<feature type="region of interest" description="Disordered" evidence="2">
    <location>
        <begin position="1"/>
        <end position="32"/>
    </location>
</feature>
<comment type="caution">
    <text evidence="3">The sequence shown here is derived from an EMBL/GenBank/DDBJ whole genome shotgun (WGS) entry which is preliminary data.</text>
</comment>
<dbReference type="Proteomes" id="UP001422759">
    <property type="component" value="Unassembled WGS sequence"/>
</dbReference>
<evidence type="ECO:0000313" key="3">
    <source>
        <dbReference type="EMBL" id="GAA2131946.1"/>
    </source>
</evidence>